<feature type="transmembrane region" description="Helical" evidence="6">
    <location>
        <begin position="185"/>
        <end position="205"/>
    </location>
</feature>
<feature type="transmembrane region" description="Helical" evidence="6">
    <location>
        <begin position="563"/>
        <end position="589"/>
    </location>
</feature>
<feature type="transmembrane region" description="Helical" evidence="6">
    <location>
        <begin position="65"/>
        <end position="85"/>
    </location>
</feature>
<feature type="transmembrane region" description="Helical" evidence="6">
    <location>
        <begin position="407"/>
        <end position="430"/>
    </location>
</feature>
<feature type="transmembrane region" description="Helical" evidence="6">
    <location>
        <begin position="630"/>
        <end position="652"/>
    </location>
</feature>
<protein>
    <recommendedName>
        <fullName evidence="7">Major facilitator superfamily (MFS) profile domain-containing protein</fullName>
    </recommendedName>
</protein>
<keyword evidence="2 6" id="KW-0812">Transmembrane</keyword>
<dbReference type="Pfam" id="PF07690">
    <property type="entry name" value="MFS_1"/>
    <property type="match status" value="1"/>
</dbReference>
<dbReference type="GO" id="GO:0005886">
    <property type="term" value="C:plasma membrane"/>
    <property type="evidence" value="ECO:0007669"/>
    <property type="project" value="TreeGrafter"/>
</dbReference>
<evidence type="ECO:0000256" key="1">
    <source>
        <dbReference type="ARBA" id="ARBA00004141"/>
    </source>
</evidence>
<feature type="transmembrane region" description="Helical" evidence="6">
    <location>
        <begin position="159"/>
        <end position="179"/>
    </location>
</feature>
<feature type="transmembrane region" description="Helical" evidence="6">
    <location>
        <begin position="538"/>
        <end position="557"/>
    </location>
</feature>
<sequence length="669" mass="72929">MTIASYCKELLHPTPKTDDPKNWPRSKKNVVVFVIAYCAFVAPLASSIYMPAVNQVKNDLNTTPSLVSATLSVFILFQGIMPIFWASLCDYYGRRPIYLVSMTIFILGSLFAAISYNIWVFFVMRAIQAFGSSSVLAVGGGSLSDIFHSGERGSAFGMYYLGPLIAPMIGPMIGGVIADKAGWRSTMWLLLGTAMVAFLLVLLVLPETYRHHIDEVKTIENDDLPVDATIIRSHIHSTYSDPTLVPSKTSLHDSESSSSSSSSPSRSPNNRVSAPARTRDSPDDCHSIHRTHSHHSRHSYRSQRSHAPVETAMEFIVPDYFPAYMMAEEESPMAVASGSQSSAAGTKEESTGNKISDINSCNNSDVHATEERHVVFPCNLDNEKQDMESKRDTARPKRKPFNPLRPLVCLLQPANALLIGSNALSIGAQFCVNNTLPITFGELYHLRESMIGVCFCVAGLGSVVGSLLGGRYSDYVMRKWLIKQELKRQRDQRDCEAVFGGRNNAPSIATATAAEMNEKKAPVISVTMGAPPEIRLRSVWIGVFALPLGLLLFGWSLQNGLPIVAPLVGIFFVGFGLMMVFSSTTTALVDANSENNMATSALACNSFARGLVAAIGGFTALPLLDAIGNAWLYTFWAFVTIVGSSGLVLMVLKAKSWREKAAEKALNRV</sequence>
<evidence type="ECO:0000256" key="3">
    <source>
        <dbReference type="ARBA" id="ARBA00022989"/>
    </source>
</evidence>
<evidence type="ECO:0000256" key="4">
    <source>
        <dbReference type="ARBA" id="ARBA00023136"/>
    </source>
</evidence>
<dbReference type="Gene3D" id="1.20.1250.20">
    <property type="entry name" value="MFS general substrate transporter like domains"/>
    <property type="match status" value="2"/>
</dbReference>
<comment type="subcellular location">
    <subcellularLocation>
        <location evidence="1">Membrane</location>
        <topology evidence="1">Multi-pass membrane protein</topology>
    </subcellularLocation>
</comment>
<dbReference type="InterPro" id="IPR020846">
    <property type="entry name" value="MFS_dom"/>
</dbReference>
<dbReference type="PANTHER" id="PTHR23502:SF5">
    <property type="entry name" value="QUINIDINE RESISTANCE PROTEIN 3"/>
    <property type="match status" value="1"/>
</dbReference>
<keyword evidence="9" id="KW-1185">Reference proteome</keyword>
<dbReference type="InterPro" id="IPR011701">
    <property type="entry name" value="MFS"/>
</dbReference>
<feature type="region of interest" description="Disordered" evidence="5">
    <location>
        <begin position="241"/>
        <end position="307"/>
    </location>
</feature>
<feature type="compositionally biased region" description="Basic residues" evidence="5">
    <location>
        <begin position="288"/>
        <end position="304"/>
    </location>
</feature>
<feature type="transmembrane region" description="Helical" evidence="6">
    <location>
        <begin position="450"/>
        <end position="469"/>
    </location>
</feature>
<feature type="transmembrane region" description="Helical" evidence="6">
    <location>
        <begin position="30"/>
        <end position="53"/>
    </location>
</feature>
<evidence type="ECO:0000313" key="9">
    <source>
        <dbReference type="Proteomes" id="UP000749646"/>
    </source>
</evidence>
<dbReference type="AlphaFoldDB" id="A0A9P6IM94"/>
<feature type="compositionally biased region" description="Low complexity" evidence="5">
    <location>
        <begin position="256"/>
        <end position="267"/>
    </location>
</feature>
<gene>
    <name evidence="8" type="ORF">BGZ65_012581</name>
</gene>
<organism evidence="8 9">
    <name type="scientific">Modicella reniformis</name>
    <dbReference type="NCBI Taxonomy" id="1440133"/>
    <lineage>
        <taxon>Eukaryota</taxon>
        <taxon>Fungi</taxon>
        <taxon>Fungi incertae sedis</taxon>
        <taxon>Mucoromycota</taxon>
        <taxon>Mortierellomycotina</taxon>
        <taxon>Mortierellomycetes</taxon>
        <taxon>Mortierellales</taxon>
        <taxon>Mortierellaceae</taxon>
        <taxon>Modicella</taxon>
    </lineage>
</organism>
<evidence type="ECO:0000256" key="2">
    <source>
        <dbReference type="ARBA" id="ARBA00022692"/>
    </source>
</evidence>
<feature type="transmembrane region" description="Helical" evidence="6">
    <location>
        <begin position="97"/>
        <end position="120"/>
    </location>
</feature>
<comment type="caution">
    <text evidence="8">The sequence shown here is derived from an EMBL/GenBank/DDBJ whole genome shotgun (WGS) entry which is preliminary data.</text>
</comment>
<name>A0A9P6IM94_9FUNG</name>
<keyword evidence="4 6" id="KW-0472">Membrane</keyword>
<evidence type="ECO:0000256" key="5">
    <source>
        <dbReference type="SAM" id="MobiDB-lite"/>
    </source>
</evidence>
<feature type="transmembrane region" description="Helical" evidence="6">
    <location>
        <begin position="126"/>
        <end position="147"/>
    </location>
</feature>
<dbReference type="OrthoDB" id="3936150at2759"/>
<proteinExistence type="predicted"/>
<evidence type="ECO:0000256" key="6">
    <source>
        <dbReference type="SAM" id="Phobius"/>
    </source>
</evidence>
<keyword evidence="3 6" id="KW-1133">Transmembrane helix</keyword>
<accession>A0A9P6IM94</accession>
<feature type="region of interest" description="Disordered" evidence="5">
    <location>
        <begin position="337"/>
        <end position="359"/>
    </location>
</feature>
<dbReference type="PROSITE" id="PS50850">
    <property type="entry name" value="MFS"/>
    <property type="match status" value="1"/>
</dbReference>
<dbReference type="InterPro" id="IPR036259">
    <property type="entry name" value="MFS_trans_sf"/>
</dbReference>
<feature type="compositionally biased region" description="Basic and acidic residues" evidence="5">
    <location>
        <begin position="277"/>
        <end position="287"/>
    </location>
</feature>
<dbReference type="SUPFAM" id="SSF103473">
    <property type="entry name" value="MFS general substrate transporter"/>
    <property type="match status" value="1"/>
</dbReference>
<evidence type="ECO:0000313" key="8">
    <source>
        <dbReference type="EMBL" id="KAF9938596.1"/>
    </source>
</evidence>
<dbReference type="Proteomes" id="UP000749646">
    <property type="component" value="Unassembled WGS sequence"/>
</dbReference>
<feature type="domain" description="Major facilitator superfamily (MFS) profile" evidence="7">
    <location>
        <begin position="31"/>
        <end position="655"/>
    </location>
</feature>
<reference evidence="8" key="1">
    <citation type="journal article" date="2020" name="Fungal Divers.">
        <title>Resolving the Mortierellaceae phylogeny through synthesis of multi-gene phylogenetics and phylogenomics.</title>
        <authorList>
            <person name="Vandepol N."/>
            <person name="Liber J."/>
            <person name="Desiro A."/>
            <person name="Na H."/>
            <person name="Kennedy M."/>
            <person name="Barry K."/>
            <person name="Grigoriev I.V."/>
            <person name="Miller A.N."/>
            <person name="O'Donnell K."/>
            <person name="Stajich J.E."/>
            <person name="Bonito G."/>
        </authorList>
    </citation>
    <scope>NUCLEOTIDE SEQUENCE</scope>
    <source>
        <strain evidence="8">MES-2147</strain>
    </source>
</reference>
<dbReference type="GO" id="GO:0022857">
    <property type="term" value="F:transmembrane transporter activity"/>
    <property type="evidence" value="ECO:0007669"/>
    <property type="project" value="InterPro"/>
</dbReference>
<dbReference type="EMBL" id="JAAAHW010009591">
    <property type="protein sequence ID" value="KAF9938596.1"/>
    <property type="molecule type" value="Genomic_DNA"/>
</dbReference>
<feature type="transmembrane region" description="Helical" evidence="6">
    <location>
        <begin position="601"/>
        <end position="624"/>
    </location>
</feature>
<dbReference type="PANTHER" id="PTHR23502">
    <property type="entry name" value="MAJOR FACILITATOR SUPERFAMILY"/>
    <property type="match status" value="1"/>
</dbReference>
<evidence type="ECO:0000259" key="7">
    <source>
        <dbReference type="PROSITE" id="PS50850"/>
    </source>
</evidence>
<dbReference type="Gene3D" id="1.20.1720.10">
    <property type="entry name" value="Multidrug resistance protein D"/>
    <property type="match status" value="1"/>
</dbReference>